<protein>
    <submittedName>
        <fullName evidence="9">Uncharacterized protein</fullName>
    </submittedName>
</protein>
<dbReference type="Pfam" id="PF08137">
    <property type="entry name" value="DVL"/>
    <property type="match status" value="1"/>
</dbReference>
<evidence type="ECO:0000256" key="4">
    <source>
        <dbReference type="ARBA" id="ARBA00022692"/>
    </source>
</evidence>
<keyword evidence="3" id="KW-1003">Cell membrane</keyword>
<keyword evidence="4" id="KW-0812">Transmembrane</keyword>
<keyword evidence="5" id="KW-1133">Transmembrane helix</keyword>
<evidence type="ECO:0000256" key="6">
    <source>
        <dbReference type="ARBA" id="ARBA00023136"/>
    </source>
</evidence>
<evidence type="ECO:0000256" key="8">
    <source>
        <dbReference type="SAM" id="SignalP"/>
    </source>
</evidence>
<evidence type="ECO:0000313" key="9">
    <source>
        <dbReference type="EMBL" id="KAK7343866.1"/>
    </source>
</evidence>
<evidence type="ECO:0000256" key="5">
    <source>
        <dbReference type="ARBA" id="ARBA00022989"/>
    </source>
</evidence>
<keyword evidence="2" id="KW-0217">Developmental protein</keyword>
<evidence type="ECO:0000256" key="2">
    <source>
        <dbReference type="ARBA" id="ARBA00022473"/>
    </source>
</evidence>
<keyword evidence="6" id="KW-0472">Membrane</keyword>
<organism evidence="9 10">
    <name type="scientific">Canavalia gladiata</name>
    <name type="common">Sword bean</name>
    <name type="synonym">Dolichos gladiatus</name>
    <dbReference type="NCBI Taxonomy" id="3824"/>
    <lineage>
        <taxon>Eukaryota</taxon>
        <taxon>Viridiplantae</taxon>
        <taxon>Streptophyta</taxon>
        <taxon>Embryophyta</taxon>
        <taxon>Tracheophyta</taxon>
        <taxon>Spermatophyta</taxon>
        <taxon>Magnoliopsida</taxon>
        <taxon>eudicotyledons</taxon>
        <taxon>Gunneridae</taxon>
        <taxon>Pentapetalae</taxon>
        <taxon>rosids</taxon>
        <taxon>fabids</taxon>
        <taxon>Fabales</taxon>
        <taxon>Fabaceae</taxon>
        <taxon>Papilionoideae</taxon>
        <taxon>50 kb inversion clade</taxon>
        <taxon>NPAAA clade</taxon>
        <taxon>indigoferoid/millettioid clade</taxon>
        <taxon>Phaseoleae</taxon>
        <taxon>Canavalia</taxon>
    </lineage>
</organism>
<dbReference type="GO" id="GO:0048367">
    <property type="term" value="P:shoot system development"/>
    <property type="evidence" value="ECO:0007669"/>
    <property type="project" value="UniProtKB-ARBA"/>
</dbReference>
<comment type="caution">
    <text evidence="9">The sequence shown here is derived from an EMBL/GenBank/DDBJ whole genome shotgun (WGS) entry which is preliminary data.</text>
</comment>
<name>A0AAN9QRC8_CANGL</name>
<keyword evidence="10" id="KW-1185">Reference proteome</keyword>
<dbReference type="AlphaFoldDB" id="A0AAN9QRC8"/>
<dbReference type="GO" id="GO:0008285">
    <property type="term" value="P:negative regulation of cell population proliferation"/>
    <property type="evidence" value="ECO:0007669"/>
    <property type="project" value="InterPro"/>
</dbReference>
<dbReference type="PANTHER" id="PTHR36619">
    <property type="entry name" value="OS04G0208900 PROTEIN"/>
    <property type="match status" value="1"/>
</dbReference>
<sequence length="151" mass="17244">MSSIFLSKFFFLLILLFNHGANTPICVAAARPLEQNDPKYINLKPQKVDGRKGFQGSGNIVEACLPKGFRASSAPSRYINYEPLGSTCSSDKELFTVMKQEEKGFCNEYICGPFGSFRRRCNRLVKEHRARFYILRRCVTMLVCWHDCDDA</sequence>
<keyword evidence="8" id="KW-0732">Signal</keyword>
<evidence type="ECO:0000256" key="3">
    <source>
        <dbReference type="ARBA" id="ARBA00022475"/>
    </source>
</evidence>
<dbReference type="EMBL" id="JAYMYQ010000003">
    <property type="protein sequence ID" value="KAK7343866.1"/>
    <property type="molecule type" value="Genomic_DNA"/>
</dbReference>
<comment type="subcellular location">
    <subcellularLocation>
        <location evidence="1">Cell membrane</location>
        <topology evidence="1">Single-pass membrane protein</topology>
    </subcellularLocation>
</comment>
<feature type="signal peptide" evidence="8">
    <location>
        <begin position="1"/>
        <end position="20"/>
    </location>
</feature>
<dbReference type="InterPro" id="IPR012552">
    <property type="entry name" value="DVL"/>
</dbReference>
<proteinExistence type="inferred from homology"/>
<feature type="chain" id="PRO_5042956093" evidence="8">
    <location>
        <begin position="21"/>
        <end position="151"/>
    </location>
</feature>
<dbReference type="PANTHER" id="PTHR36619:SF3">
    <property type="entry name" value="TRANSMEMBRANE PROTEIN"/>
    <property type="match status" value="1"/>
</dbReference>
<accession>A0AAN9QRC8</accession>
<comment type="similarity">
    <text evidence="7">Belongs to the DVL/RTFL small polypeptides family.</text>
</comment>
<dbReference type="GO" id="GO:0005886">
    <property type="term" value="C:plasma membrane"/>
    <property type="evidence" value="ECO:0007669"/>
    <property type="project" value="UniProtKB-SubCell"/>
</dbReference>
<reference evidence="9 10" key="1">
    <citation type="submission" date="2024-01" db="EMBL/GenBank/DDBJ databases">
        <title>The genomes of 5 underutilized Papilionoideae crops provide insights into root nodulation and disease resistanc.</title>
        <authorList>
            <person name="Jiang F."/>
        </authorList>
    </citation>
    <scope>NUCLEOTIDE SEQUENCE [LARGE SCALE GENOMIC DNA]</scope>
    <source>
        <strain evidence="9">LVBAO_FW01</strain>
        <tissue evidence="9">Leaves</tissue>
    </source>
</reference>
<evidence type="ECO:0000313" key="10">
    <source>
        <dbReference type="Proteomes" id="UP001367508"/>
    </source>
</evidence>
<dbReference type="Proteomes" id="UP001367508">
    <property type="component" value="Unassembled WGS sequence"/>
</dbReference>
<evidence type="ECO:0000256" key="1">
    <source>
        <dbReference type="ARBA" id="ARBA00004162"/>
    </source>
</evidence>
<gene>
    <name evidence="9" type="ORF">VNO77_12953</name>
</gene>
<evidence type="ECO:0000256" key="7">
    <source>
        <dbReference type="ARBA" id="ARBA00024340"/>
    </source>
</evidence>